<evidence type="ECO:0000256" key="4">
    <source>
        <dbReference type="ARBA" id="ARBA00023136"/>
    </source>
</evidence>
<dbReference type="Proteomes" id="UP000270296">
    <property type="component" value="Unassembled WGS sequence"/>
</dbReference>
<dbReference type="WBParaSite" id="SBAD_0001194201-mRNA-1">
    <property type="protein sequence ID" value="SBAD_0001194201-mRNA-1"/>
    <property type="gene ID" value="SBAD_0001194201"/>
</dbReference>
<dbReference type="InterPro" id="IPR000615">
    <property type="entry name" value="Bestrophin"/>
</dbReference>
<keyword evidence="6" id="KW-0869">Chloride channel</keyword>
<sequence>MDAGYMTKEELRLFDTLSTGLNYHIHNFWIPWQWTCTLAYMCRKEGRVDSDAILCKIFDAIVNYRDNLSQLVEYDWISVPLVYTQVVTIAVYSYFVASLMGRQYLDPKKNYKGYEIDLYFPFITVVEFFFYMGWLKVAESIINPLGTDDEDFDTLKIIDRNFEVLFEELHLRSFPVINIFKHANLSSSCFSKTCSKHFVANVIVDQNSMRMPVLKEKFYDLVSDTALNLSELSEEMLKSCSVTNEILIKYDGSGIKVKCESNEVKSADSPHEKEPVEEADEEPDSVMIMEHKDSVKL</sequence>
<dbReference type="GO" id="GO:0034707">
    <property type="term" value="C:chloride channel complex"/>
    <property type="evidence" value="ECO:0007669"/>
    <property type="project" value="UniProtKB-KW"/>
</dbReference>
<keyword evidence="6" id="KW-1003">Cell membrane</keyword>
<organism evidence="10">
    <name type="scientific">Soboliphyme baturini</name>
    <dbReference type="NCBI Taxonomy" id="241478"/>
    <lineage>
        <taxon>Eukaryota</taxon>
        <taxon>Metazoa</taxon>
        <taxon>Ecdysozoa</taxon>
        <taxon>Nematoda</taxon>
        <taxon>Enoplea</taxon>
        <taxon>Dorylaimia</taxon>
        <taxon>Dioctophymatida</taxon>
        <taxon>Dioctophymatoidea</taxon>
        <taxon>Soboliphymatidae</taxon>
        <taxon>Soboliphyme</taxon>
    </lineage>
</organism>
<dbReference type="GO" id="GO:0005886">
    <property type="term" value="C:plasma membrane"/>
    <property type="evidence" value="ECO:0007669"/>
    <property type="project" value="UniProtKB-SubCell"/>
</dbReference>
<evidence type="ECO:0000256" key="2">
    <source>
        <dbReference type="ARBA" id="ARBA00022692"/>
    </source>
</evidence>
<evidence type="ECO:0000256" key="1">
    <source>
        <dbReference type="ARBA" id="ARBA00004370"/>
    </source>
</evidence>
<evidence type="ECO:0000313" key="10">
    <source>
        <dbReference type="WBParaSite" id="SBAD_0001194201-mRNA-1"/>
    </source>
</evidence>
<comment type="function">
    <text evidence="6">Forms chloride channels.</text>
</comment>
<dbReference type="InterPro" id="IPR021134">
    <property type="entry name" value="Bestrophin-like"/>
</dbReference>
<dbReference type="PANTHER" id="PTHR10736:SF0">
    <property type="entry name" value="BESTROPHIN HOMOLOG"/>
    <property type="match status" value="1"/>
</dbReference>
<evidence type="ECO:0000256" key="6">
    <source>
        <dbReference type="RuleBase" id="RU363126"/>
    </source>
</evidence>
<dbReference type="OrthoDB" id="201595at2759"/>
<dbReference type="EMBL" id="UZAM01015897">
    <property type="protein sequence ID" value="VDP41029.1"/>
    <property type="molecule type" value="Genomic_DNA"/>
</dbReference>
<dbReference type="AlphaFoldDB" id="A0A183J6Q8"/>
<keyword evidence="4 6" id="KW-0472">Membrane</keyword>
<feature type="region of interest" description="Disordered" evidence="7">
    <location>
        <begin position="261"/>
        <end position="297"/>
    </location>
</feature>
<keyword evidence="9" id="KW-1185">Reference proteome</keyword>
<comment type="similarity">
    <text evidence="5 6">Belongs to the anion channel-forming bestrophin (TC 1.A.46) family. Calcium-sensitive chloride channel subfamily.</text>
</comment>
<evidence type="ECO:0000313" key="9">
    <source>
        <dbReference type="Proteomes" id="UP000270296"/>
    </source>
</evidence>
<feature type="transmembrane region" description="Helical" evidence="6">
    <location>
        <begin position="76"/>
        <end position="97"/>
    </location>
</feature>
<proteinExistence type="inferred from homology"/>
<keyword evidence="3 6" id="KW-1133">Transmembrane helix</keyword>
<protein>
    <recommendedName>
        <fullName evidence="6">Bestrophin homolog</fullName>
    </recommendedName>
</protein>
<reference evidence="10" key="1">
    <citation type="submission" date="2016-06" db="UniProtKB">
        <authorList>
            <consortium name="WormBaseParasite"/>
        </authorList>
    </citation>
    <scope>IDENTIFICATION</scope>
</reference>
<evidence type="ECO:0000256" key="3">
    <source>
        <dbReference type="ARBA" id="ARBA00022989"/>
    </source>
</evidence>
<comment type="subcellular location">
    <subcellularLocation>
        <location evidence="6">Cell membrane</location>
        <topology evidence="6">Multi-pass membrane protein</topology>
    </subcellularLocation>
    <subcellularLocation>
        <location evidence="1">Membrane</location>
    </subcellularLocation>
</comment>
<accession>A0A183J6Q8</accession>
<dbReference type="Pfam" id="PF01062">
    <property type="entry name" value="Bestrophin"/>
    <property type="match status" value="1"/>
</dbReference>
<name>A0A183J6Q8_9BILA</name>
<evidence type="ECO:0000256" key="5">
    <source>
        <dbReference type="ARBA" id="ARBA00034769"/>
    </source>
</evidence>
<dbReference type="PANTHER" id="PTHR10736">
    <property type="entry name" value="BESTROPHIN"/>
    <property type="match status" value="1"/>
</dbReference>
<dbReference type="GO" id="GO:0005254">
    <property type="term" value="F:chloride channel activity"/>
    <property type="evidence" value="ECO:0007669"/>
    <property type="project" value="UniProtKB-KW"/>
</dbReference>
<keyword evidence="6" id="KW-0407">Ion channel</keyword>
<keyword evidence="6" id="KW-0406">Ion transport</keyword>
<evidence type="ECO:0000256" key="7">
    <source>
        <dbReference type="SAM" id="MobiDB-lite"/>
    </source>
</evidence>
<feature type="transmembrane region" description="Helical" evidence="6">
    <location>
        <begin position="118"/>
        <end position="135"/>
    </location>
</feature>
<gene>
    <name evidence="8" type="ORF">SBAD_LOCUS11556</name>
</gene>
<feature type="compositionally biased region" description="Basic and acidic residues" evidence="7">
    <location>
        <begin position="261"/>
        <end position="276"/>
    </location>
</feature>
<evidence type="ECO:0000313" key="8">
    <source>
        <dbReference type="EMBL" id="VDP41029.1"/>
    </source>
</evidence>
<keyword evidence="6" id="KW-0868">Chloride</keyword>
<keyword evidence="2 6" id="KW-0812">Transmembrane</keyword>
<reference evidence="8 9" key="2">
    <citation type="submission" date="2018-11" db="EMBL/GenBank/DDBJ databases">
        <authorList>
            <consortium name="Pathogen Informatics"/>
        </authorList>
    </citation>
    <scope>NUCLEOTIDE SEQUENCE [LARGE SCALE GENOMIC DNA]</scope>
</reference>
<keyword evidence="6" id="KW-0813">Transport</keyword>